<name>A0A6J8BJ64_MYTCO</name>
<dbReference type="InterPro" id="IPR015943">
    <property type="entry name" value="WD40/YVTN_repeat-like_dom_sf"/>
</dbReference>
<dbReference type="InterPro" id="IPR000315">
    <property type="entry name" value="Znf_B-box"/>
</dbReference>
<dbReference type="Gene3D" id="3.30.160.60">
    <property type="entry name" value="Classic Zinc Finger"/>
    <property type="match status" value="1"/>
</dbReference>
<protein>
    <recommendedName>
        <fullName evidence="2">B box-type domain-containing protein</fullName>
    </recommendedName>
</protein>
<reference evidence="3 4" key="1">
    <citation type="submission" date="2020-06" db="EMBL/GenBank/DDBJ databases">
        <authorList>
            <person name="Li R."/>
            <person name="Bekaert M."/>
        </authorList>
    </citation>
    <scope>NUCLEOTIDE SEQUENCE [LARGE SCALE GENOMIC DNA]</scope>
    <source>
        <strain evidence="4">wild</strain>
    </source>
</reference>
<dbReference type="Proteomes" id="UP000507470">
    <property type="component" value="Unassembled WGS sequence"/>
</dbReference>
<accession>A0A6J8BJ64</accession>
<evidence type="ECO:0000313" key="3">
    <source>
        <dbReference type="EMBL" id="CAC5383666.1"/>
    </source>
</evidence>
<keyword evidence="1" id="KW-0479">Metal-binding</keyword>
<dbReference type="Gene3D" id="2.130.10.10">
    <property type="entry name" value="YVTN repeat-like/Quinoprotein amine dehydrogenase"/>
    <property type="match status" value="1"/>
</dbReference>
<dbReference type="AlphaFoldDB" id="A0A6J8BJ64"/>
<dbReference type="PANTHER" id="PTHR25462">
    <property type="entry name" value="BONUS, ISOFORM C-RELATED"/>
    <property type="match status" value="1"/>
</dbReference>
<feature type="domain" description="B box-type" evidence="2">
    <location>
        <begin position="2"/>
        <end position="52"/>
    </location>
</feature>
<gene>
    <name evidence="3" type="ORF">MCOR_19387</name>
</gene>
<dbReference type="GO" id="GO:0008270">
    <property type="term" value="F:zinc ion binding"/>
    <property type="evidence" value="ECO:0007669"/>
    <property type="project" value="UniProtKB-KW"/>
</dbReference>
<keyword evidence="4" id="KW-1185">Reference proteome</keyword>
<dbReference type="EMBL" id="CACVKT020003420">
    <property type="protein sequence ID" value="CAC5383666.1"/>
    <property type="molecule type" value="Genomic_DNA"/>
</dbReference>
<dbReference type="CDD" id="cd19757">
    <property type="entry name" value="Bbox1"/>
    <property type="match status" value="1"/>
</dbReference>
<evidence type="ECO:0000259" key="2">
    <source>
        <dbReference type="PROSITE" id="PS50119"/>
    </source>
</evidence>
<keyword evidence="1" id="KW-0863">Zinc-finger</keyword>
<dbReference type="PANTHER" id="PTHR25462:SF296">
    <property type="entry name" value="MEIOTIC P26, ISOFORM F"/>
    <property type="match status" value="1"/>
</dbReference>
<evidence type="ECO:0000313" key="4">
    <source>
        <dbReference type="Proteomes" id="UP000507470"/>
    </source>
</evidence>
<dbReference type="CDD" id="cd19756">
    <property type="entry name" value="Bbox2"/>
    <property type="match status" value="1"/>
</dbReference>
<dbReference type="InterPro" id="IPR047153">
    <property type="entry name" value="TRIM45/56/19-like"/>
</dbReference>
<keyword evidence="1" id="KW-0862">Zinc</keyword>
<proteinExistence type="predicted"/>
<sequence length="495" mass="56189">MASANVCDPCATANRSLVGTKYCSECKERLCTDCAEAHTMFKAFKYHHVTDLFSADSNIPISDTESCHVHLEMLLDCYCTDHDIVCCRTCISNEHKVCQNVLLLELASKDVKKSELFTDVIQERKHLFTTLNDFNDNRQSCLQSQEKSKTAISQQIGALKSKLLKQIDHWELELNARVSSLQRKQEMEINKQKEEISQVLESLKANESEIDYLEHHGSNNQLFIALRHQVTNFQIAEANIKQMVLSSEEIVINFHENKDVKIDSFGSLVETSKSCQFEYRSRKLQQAQVIAEPPKRFVEFQKDTELELKKNYVKFNLSDLSVTADDKLLMTNDSSLDPKLYVYRDFKYATEIKFSSGPRCFTVIPDTDKAVVTLPKENCIQFINTTKMTTGKQVKVGFKCIGITAGSDRIYVGGEGGTMKTLNTNGKVLKTHASVNRRSDINFMLYNNVNEQVIASCEDTLLCLKLDGTEVYSRDVLSIAGVARDRHSNIYFGDF</sequence>
<dbReference type="SUPFAM" id="SSF50969">
    <property type="entry name" value="YVTN repeat-like/Quinoprotein amine dehydrogenase"/>
    <property type="match status" value="1"/>
</dbReference>
<dbReference type="PROSITE" id="PS50119">
    <property type="entry name" value="ZF_BBOX"/>
    <property type="match status" value="1"/>
</dbReference>
<dbReference type="InterPro" id="IPR011044">
    <property type="entry name" value="Quino_amine_DH_bsu"/>
</dbReference>
<organism evidence="3 4">
    <name type="scientific">Mytilus coruscus</name>
    <name type="common">Sea mussel</name>
    <dbReference type="NCBI Taxonomy" id="42192"/>
    <lineage>
        <taxon>Eukaryota</taxon>
        <taxon>Metazoa</taxon>
        <taxon>Spiralia</taxon>
        <taxon>Lophotrochozoa</taxon>
        <taxon>Mollusca</taxon>
        <taxon>Bivalvia</taxon>
        <taxon>Autobranchia</taxon>
        <taxon>Pteriomorphia</taxon>
        <taxon>Mytilida</taxon>
        <taxon>Mytiloidea</taxon>
        <taxon>Mytilidae</taxon>
        <taxon>Mytilinae</taxon>
        <taxon>Mytilus</taxon>
    </lineage>
</organism>
<evidence type="ECO:0000256" key="1">
    <source>
        <dbReference type="PROSITE-ProRule" id="PRU00024"/>
    </source>
</evidence>
<dbReference type="OrthoDB" id="6123655at2759"/>